<proteinExistence type="predicted"/>
<dbReference type="AlphaFoldDB" id="A0A6P7TMP5"/>
<dbReference type="PANTHER" id="PTHR28457">
    <property type="entry name" value="COILED-COIL DOMAIN-CONTAINING PROTEIN 189"/>
    <property type="match status" value="1"/>
</dbReference>
<dbReference type="KEGG" id="osn:115223723"/>
<dbReference type="Pfam" id="PF14769">
    <property type="entry name" value="CLAMP"/>
    <property type="match status" value="1"/>
</dbReference>
<accession>A0A6P7TMP5</accession>
<gene>
    <name evidence="3" type="primary">LOC115223723</name>
</gene>
<sequence>MEEICPKEKEFRALFSSKSECLCSSSGVIAEDALCSTLNLPSCDRAKDIQYSLYLEIVYNHLRFAVDKGFSWPQVCQIPYIAGSLLQRVKVQKLPTFLKYLFTQSSNWSQILGPRNYKLYMEFLCQSIVQHFLLYKYVFSFVPRKVPQLNLTVYTPVEPYSLSEGKPIEIWNYEQQFAELVNEEQELLKKYESMEAKCTQEMFDEVLDQTEGDFEKEDVETLVKNVASVFCDKIQDTLMASVEQKHEEMLINIKKVLLPRPPALGPYTKLKARATAHLTKKPSQISNNEI</sequence>
<dbReference type="InterPro" id="IPR032727">
    <property type="entry name" value="CLAMP"/>
</dbReference>
<evidence type="ECO:0000313" key="3">
    <source>
        <dbReference type="RefSeq" id="XP_029650266.1"/>
    </source>
</evidence>
<keyword evidence="2" id="KW-1185">Reference proteome</keyword>
<dbReference type="PANTHER" id="PTHR28457:SF2">
    <property type="entry name" value="SIMILAR TO 4930578I06RIK PROTEIN"/>
    <property type="match status" value="1"/>
</dbReference>
<feature type="coiled-coil region" evidence="1">
    <location>
        <begin position="170"/>
        <end position="197"/>
    </location>
</feature>
<dbReference type="RefSeq" id="XP_029650266.1">
    <property type="nucleotide sequence ID" value="XM_029794406.2"/>
</dbReference>
<reference evidence="3" key="1">
    <citation type="submission" date="2025-08" db="UniProtKB">
        <authorList>
            <consortium name="RefSeq"/>
        </authorList>
    </citation>
    <scope>IDENTIFICATION</scope>
</reference>
<keyword evidence="1" id="KW-0175">Coiled coil</keyword>
<dbReference type="Proteomes" id="UP000515154">
    <property type="component" value="Linkage group LG23"/>
</dbReference>
<evidence type="ECO:0000313" key="2">
    <source>
        <dbReference type="Proteomes" id="UP000515154"/>
    </source>
</evidence>
<organism evidence="2 3">
    <name type="scientific">Octopus sinensis</name>
    <name type="common">East Asian common octopus</name>
    <dbReference type="NCBI Taxonomy" id="2607531"/>
    <lineage>
        <taxon>Eukaryota</taxon>
        <taxon>Metazoa</taxon>
        <taxon>Spiralia</taxon>
        <taxon>Lophotrochozoa</taxon>
        <taxon>Mollusca</taxon>
        <taxon>Cephalopoda</taxon>
        <taxon>Coleoidea</taxon>
        <taxon>Octopodiformes</taxon>
        <taxon>Octopoda</taxon>
        <taxon>Incirrata</taxon>
        <taxon>Octopodidae</taxon>
        <taxon>Octopus</taxon>
    </lineage>
</organism>
<evidence type="ECO:0000256" key="1">
    <source>
        <dbReference type="SAM" id="Coils"/>
    </source>
</evidence>
<name>A0A6P7TMP5_9MOLL</name>
<protein>
    <submittedName>
        <fullName evidence="3">Uncharacterized protein C8orf74 homolog isoform X1</fullName>
    </submittedName>
</protein>